<gene>
    <name evidence="1" type="ORF">A5642_11860</name>
</gene>
<dbReference type="RefSeq" id="WP_064857764.1">
    <property type="nucleotide sequence ID" value="NZ_LZSF01000043.1"/>
</dbReference>
<dbReference type="AlphaFoldDB" id="A0A1A0N0L6"/>
<evidence type="ECO:0000313" key="2">
    <source>
        <dbReference type="Proteomes" id="UP000093962"/>
    </source>
</evidence>
<accession>A0A1A0N0L6</accession>
<reference evidence="1 2" key="1">
    <citation type="submission" date="2016-06" db="EMBL/GenBank/DDBJ databases">
        <authorList>
            <person name="Kjaerup R.B."/>
            <person name="Dalgaard T.S."/>
            <person name="Juul-Madsen H.R."/>
        </authorList>
    </citation>
    <scope>NUCLEOTIDE SEQUENCE [LARGE SCALE GENOMIC DNA]</scope>
    <source>
        <strain evidence="1 2">1199456.5</strain>
    </source>
</reference>
<dbReference type="EMBL" id="LZSF01000043">
    <property type="protein sequence ID" value="OBA90846.1"/>
    <property type="molecule type" value="Genomic_DNA"/>
</dbReference>
<sequence>MSDTAAFGHPHGGESPWGRVLAESSLLDLIASHVNGWTPLPAAEASWLTESPVPDGWQMLAVDADAATPLRIVGTTVEGHPGLAGLQTLSAFRFTGAPNPDLLVTNADKGLREWDADGIRADLVVLPNLPGVCGVRASGFVAAGNELLWVEYCTYVRGSTEPDQGLAVEQIFAAAAGQRMRLGRGIGALAAAVEDAFIGRIGATEDDVAAAVADHAEQMRRDVAAGPVLSGEQRRFLDAALSVWGGIASNQSPPIEALGYTDKSDFAADVARLRDQLGRDHPDLLPVDWSRIQFLAEISWASDMFGAGVEFELVSPFTDSESLALLRSIQRALIRIVNPTLVFPRADTDNR</sequence>
<name>A0A1A0N0L6_MYCMU</name>
<evidence type="ECO:0000313" key="1">
    <source>
        <dbReference type="EMBL" id="OBA90846.1"/>
    </source>
</evidence>
<dbReference type="OrthoDB" id="3540641at2"/>
<organism evidence="1 2">
    <name type="scientific">Mycolicibacterium mucogenicum</name>
    <name type="common">Mycobacterium mucogenicum</name>
    <dbReference type="NCBI Taxonomy" id="56689"/>
    <lineage>
        <taxon>Bacteria</taxon>
        <taxon>Bacillati</taxon>
        <taxon>Actinomycetota</taxon>
        <taxon>Actinomycetes</taxon>
        <taxon>Mycobacteriales</taxon>
        <taxon>Mycobacteriaceae</taxon>
        <taxon>Mycolicibacterium</taxon>
    </lineage>
</organism>
<protein>
    <submittedName>
        <fullName evidence="1">Uncharacterized protein</fullName>
    </submittedName>
</protein>
<proteinExistence type="predicted"/>
<dbReference type="Proteomes" id="UP000093962">
    <property type="component" value="Unassembled WGS sequence"/>
</dbReference>
<comment type="caution">
    <text evidence="1">The sequence shown here is derived from an EMBL/GenBank/DDBJ whole genome shotgun (WGS) entry which is preliminary data.</text>
</comment>